<dbReference type="InterPro" id="IPR050266">
    <property type="entry name" value="AB_hydrolase_sf"/>
</dbReference>
<dbReference type="Proteomes" id="UP001143543">
    <property type="component" value="Unassembled WGS sequence"/>
</dbReference>
<evidence type="ECO:0000256" key="1">
    <source>
        <dbReference type="ARBA" id="ARBA00022801"/>
    </source>
</evidence>
<dbReference type="PANTHER" id="PTHR43798">
    <property type="entry name" value="MONOACYLGLYCEROL LIPASE"/>
    <property type="match status" value="1"/>
</dbReference>
<dbReference type="Pfam" id="PF12697">
    <property type="entry name" value="Abhydrolase_6"/>
    <property type="match status" value="1"/>
</dbReference>
<dbReference type="RefSeq" id="WP_281763880.1">
    <property type="nucleotide sequence ID" value="NZ_BRVO01000001.1"/>
</dbReference>
<proteinExistence type="predicted"/>
<dbReference type="Gene3D" id="3.40.50.1820">
    <property type="entry name" value="alpha/beta hydrolase"/>
    <property type="match status" value="1"/>
</dbReference>
<evidence type="ECO:0000313" key="4">
    <source>
        <dbReference type="Proteomes" id="UP001143543"/>
    </source>
</evidence>
<dbReference type="InterPro" id="IPR000073">
    <property type="entry name" value="AB_hydrolase_1"/>
</dbReference>
<gene>
    <name evidence="3" type="ORF">Y10_05950</name>
</gene>
<keyword evidence="4" id="KW-1185">Reference proteome</keyword>
<dbReference type="InterPro" id="IPR029058">
    <property type="entry name" value="AB_hydrolase_fold"/>
</dbReference>
<name>A0ABQ5MFQ1_9FLAO</name>
<sequence>MNVVFIHYFGGKGESWQWVDSLLNGVHAYYMTLPGFGGTTALKHVDIHKMANAVLQYLAYHEIKECVLVGHSMGGKLALLAAAMAKDVTIQKVVLVAPSPPTIEAMPEREKIRMLHHPDYTEAETTVINGTYQALPMPKLEFAIQTQLEVENNTWKWWLEEGMKNSVLAEVENLKVPLYLICSEHDNAITKEMIQDEVLSNLRFEKIYTTSHVGHLLPIENPQYVAAILKQIVAAD</sequence>
<feature type="domain" description="AB hydrolase-1" evidence="2">
    <location>
        <begin position="3"/>
        <end position="227"/>
    </location>
</feature>
<evidence type="ECO:0000313" key="3">
    <source>
        <dbReference type="EMBL" id="GLB48227.1"/>
    </source>
</evidence>
<comment type="caution">
    <text evidence="3">The sequence shown here is derived from an EMBL/GenBank/DDBJ whole genome shotgun (WGS) entry which is preliminary data.</text>
</comment>
<evidence type="ECO:0000259" key="2">
    <source>
        <dbReference type="Pfam" id="PF12697"/>
    </source>
</evidence>
<dbReference type="EMBL" id="BRVO01000001">
    <property type="protein sequence ID" value="GLB48227.1"/>
    <property type="molecule type" value="Genomic_DNA"/>
</dbReference>
<dbReference type="GO" id="GO:0016787">
    <property type="term" value="F:hydrolase activity"/>
    <property type="evidence" value="ECO:0007669"/>
    <property type="project" value="UniProtKB-KW"/>
</dbReference>
<dbReference type="SUPFAM" id="SSF53474">
    <property type="entry name" value="alpha/beta-Hydrolases"/>
    <property type="match status" value="1"/>
</dbReference>
<dbReference type="PANTHER" id="PTHR43798:SF31">
    <property type="entry name" value="AB HYDROLASE SUPERFAMILY PROTEIN YCLE"/>
    <property type="match status" value="1"/>
</dbReference>
<protein>
    <submittedName>
        <fullName evidence="3">Hydrolase</fullName>
    </submittedName>
</protein>
<reference evidence="3" key="1">
    <citation type="submission" date="2022-07" db="EMBL/GenBank/DDBJ databases">
        <title>Taxonomy of Novel Oxalotrophic and Methylotrophic Bacteria.</title>
        <authorList>
            <person name="Sahin N."/>
            <person name="Tani A."/>
        </authorList>
    </citation>
    <scope>NUCLEOTIDE SEQUENCE</scope>
    <source>
        <strain evidence="3">Y10</strain>
    </source>
</reference>
<accession>A0ABQ5MFQ1</accession>
<keyword evidence="1 3" id="KW-0378">Hydrolase</keyword>
<organism evidence="3 4">
    <name type="scientific">Neptunitalea lumnitzerae</name>
    <dbReference type="NCBI Taxonomy" id="2965509"/>
    <lineage>
        <taxon>Bacteria</taxon>
        <taxon>Pseudomonadati</taxon>
        <taxon>Bacteroidota</taxon>
        <taxon>Flavobacteriia</taxon>
        <taxon>Flavobacteriales</taxon>
        <taxon>Flavobacteriaceae</taxon>
        <taxon>Neptunitalea</taxon>
    </lineage>
</organism>